<protein>
    <submittedName>
        <fullName evidence="7">Glyoxylate reductase</fullName>
    </submittedName>
</protein>
<dbReference type="InterPro" id="IPR029752">
    <property type="entry name" value="D-isomer_DH_CS1"/>
</dbReference>
<evidence type="ECO:0000259" key="5">
    <source>
        <dbReference type="Pfam" id="PF00389"/>
    </source>
</evidence>
<evidence type="ECO:0000256" key="3">
    <source>
        <dbReference type="ARBA" id="ARBA00023027"/>
    </source>
</evidence>
<dbReference type="GO" id="GO:0016618">
    <property type="term" value="F:hydroxypyruvate reductase [NAD(P)H] activity"/>
    <property type="evidence" value="ECO:0007669"/>
    <property type="project" value="TreeGrafter"/>
</dbReference>
<feature type="domain" description="D-isomer specific 2-hydroxyacid dehydrogenase NAD-binding" evidence="6">
    <location>
        <begin position="101"/>
        <end position="279"/>
    </location>
</feature>
<dbReference type="GO" id="GO:0005829">
    <property type="term" value="C:cytosol"/>
    <property type="evidence" value="ECO:0007669"/>
    <property type="project" value="TreeGrafter"/>
</dbReference>
<comment type="similarity">
    <text evidence="1 4">Belongs to the D-isomer specific 2-hydroxyacid dehydrogenase family.</text>
</comment>
<keyword evidence="8" id="KW-1185">Reference proteome</keyword>
<reference evidence="7 8" key="1">
    <citation type="submission" date="2017-05" db="EMBL/GenBank/DDBJ databases">
        <authorList>
            <person name="Varghese N."/>
            <person name="Submissions S."/>
        </authorList>
    </citation>
    <scope>NUCLEOTIDE SEQUENCE [LARGE SCALE GENOMIC DNA]</scope>
    <source>
        <strain evidence="7 8">DSM 27040</strain>
    </source>
</reference>
<evidence type="ECO:0000256" key="4">
    <source>
        <dbReference type="RuleBase" id="RU003719"/>
    </source>
</evidence>
<dbReference type="FunFam" id="3.40.50.720:FF:000203">
    <property type="entry name" value="D-3-phosphoglycerate dehydrogenase (SerA)"/>
    <property type="match status" value="1"/>
</dbReference>
<dbReference type="InterPro" id="IPR029753">
    <property type="entry name" value="D-isomer_DH_CS"/>
</dbReference>
<keyword evidence="3" id="KW-0520">NAD</keyword>
<proteinExistence type="inferred from homology"/>
<dbReference type="EMBL" id="FXTB01000007">
    <property type="protein sequence ID" value="SMO76377.1"/>
    <property type="molecule type" value="Genomic_DNA"/>
</dbReference>
<dbReference type="SUPFAM" id="SSF52283">
    <property type="entry name" value="Formate/glycerate dehydrogenase catalytic domain-like"/>
    <property type="match status" value="1"/>
</dbReference>
<name>A0A521DXE7_SACCC</name>
<dbReference type="Gene3D" id="3.40.50.720">
    <property type="entry name" value="NAD(P)-binding Rossmann-like Domain"/>
    <property type="match status" value="2"/>
</dbReference>
<dbReference type="Proteomes" id="UP000319040">
    <property type="component" value="Unassembled WGS sequence"/>
</dbReference>
<organism evidence="7 8">
    <name type="scientific">Saccharicrinis carchari</name>
    <dbReference type="NCBI Taxonomy" id="1168039"/>
    <lineage>
        <taxon>Bacteria</taxon>
        <taxon>Pseudomonadati</taxon>
        <taxon>Bacteroidota</taxon>
        <taxon>Bacteroidia</taxon>
        <taxon>Marinilabiliales</taxon>
        <taxon>Marinilabiliaceae</taxon>
        <taxon>Saccharicrinis</taxon>
    </lineage>
</organism>
<dbReference type="GO" id="GO:0030267">
    <property type="term" value="F:glyoxylate reductase (NADPH) activity"/>
    <property type="evidence" value="ECO:0007669"/>
    <property type="project" value="TreeGrafter"/>
</dbReference>
<dbReference type="InterPro" id="IPR006140">
    <property type="entry name" value="D-isomer_DH_NAD-bd"/>
</dbReference>
<dbReference type="InterPro" id="IPR006139">
    <property type="entry name" value="D-isomer_2_OHA_DH_cat_dom"/>
</dbReference>
<feature type="domain" description="D-isomer specific 2-hydroxyacid dehydrogenase catalytic" evidence="5">
    <location>
        <begin position="9"/>
        <end position="311"/>
    </location>
</feature>
<evidence type="ECO:0000313" key="7">
    <source>
        <dbReference type="EMBL" id="SMO76377.1"/>
    </source>
</evidence>
<evidence type="ECO:0000256" key="2">
    <source>
        <dbReference type="ARBA" id="ARBA00023002"/>
    </source>
</evidence>
<dbReference type="PROSITE" id="PS00671">
    <property type="entry name" value="D_2_HYDROXYACID_DH_3"/>
    <property type="match status" value="1"/>
</dbReference>
<gene>
    <name evidence="7" type="ORF">SAMN06265379_1076</name>
</gene>
<dbReference type="InterPro" id="IPR050223">
    <property type="entry name" value="D-isomer_2-hydroxyacid_DH"/>
</dbReference>
<dbReference type="AlphaFoldDB" id="A0A521DXE7"/>
<evidence type="ECO:0000313" key="8">
    <source>
        <dbReference type="Proteomes" id="UP000319040"/>
    </source>
</evidence>
<dbReference type="Pfam" id="PF00389">
    <property type="entry name" value="2-Hacid_dh"/>
    <property type="match status" value="1"/>
</dbReference>
<dbReference type="PROSITE" id="PS00670">
    <property type="entry name" value="D_2_HYDROXYACID_DH_2"/>
    <property type="match status" value="1"/>
</dbReference>
<dbReference type="InterPro" id="IPR036291">
    <property type="entry name" value="NAD(P)-bd_dom_sf"/>
</dbReference>
<dbReference type="PANTHER" id="PTHR10996">
    <property type="entry name" value="2-HYDROXYACID DEHYDROGENASE-RELATED"/>
    <property type="match status" value="1"/>
</dbReference>
<accession>A0A521DXE7</accession>
<dbReference type="Pfam" id="PF02826">
    <property type="entry name" value="2-Hacid_dh_C"/>
    <property type="match status" value="1"/>
</dbReference>
<dbReference type="SUPFAM" id="SSF51735">
    <property type="entry name" value="NAD(P)-binding Rossmann-fold domains"/>
    <property type="match status" value="1"/>
</dbReference>
<dbReference type="PANTHER" id="PTHR10996:SF257">
    <property type="entry name" value="GLYOXYLATE REDUCTASE 1"/>
    <property type="match status" value="1"/>
</dbReference>
<keyword evidence="2 4" id="KW-0560">Oxidoreductase</keyword>
<dbReference type="PROSITE" id="PS00065">
    <property type="entry name" value="D_2_HYDROXYACID_DH_1"/>
    <property type="match status" value="1"/>
</dbReference>
<evidence type="ECO:0000259" key="6">
    <source>
        <dbReference type="Pfam" id="PF02826"/>
    </source>
</evidence>
<evidence type="ECO:0000256" key="1">
    <source>
        <dbReference type="ARBA" id="ARBA00005854"/>
    </source>
</evidence>
<sequence>MAQIPSDGFDSLSDQFQVIIPKGDAMSEKEIEEHIETVDAIVSVFGHALSNQLIDRAKKLKLIANFGVGYDNIDIDYARKKGITVTNTPDPVTEPTAELAMGLMVAAARQIGKMNNQLRSPEGVQTGVMKNLSTTLYGKTLGIIGMGAIGQALARRALAFGMHIVYHNRKQLSPDIEEEYQATKVSLEVLLKSADVVSLNTPLTPETHHLMGAAQFKAMKNTAIVINTARGSVINEPELIAALKNKEIAGAGLDVYENEPHIPKELLAMDNAVLTPHVGTATQETREEMSRFISDIIDQFFLGTLKKYIVN</sequence>
<dbReference type="GO" id="GO:0051287">
    <property type="term" value="F:NAD binding"/>
    <property type="evidence" value="ECO:0007669"/>
    <property type="project" value="InterPro"/>
</dbReference>